<reference evidence="10 11" key="1">
    <citation type="submission" date="2018-08" db="EMBL/GenBank/DDBJ databases">
        <title>Draft genome sequence of Psychrilyobacter sp. strain SD5 isolated from Black Sea water.</title>
        <authorList>
            <person name="Yadav S."/>
            <person name="Villanueva L."/>
            <person name="Damste J.S.S."/>
        </authorList>
    </citation>
    <scope>NUCLEOTIDE SEQUENCE [LARGE SCALE GENOMIC DNA]</scope>
    <source>
        <strain evidence="10 11">SD5</strain>
    </source>
</reference>
<dbReference type="PANTHER" id="PTHR30460">
    <property type="entry name" value="MODERATE CONDUCTANCE MECHANOSENSITIVE CHANNEL YBIO"/>
    <property type="match status" value="1"/>
</dbReference>
<protein>
    <submittedName>
        <fullName evidence="10">Mechanosensitive ion channel family protein</fullName>
    </submittedName>
</protein>
<proteinExistence type="inferred from homology"/>
<keyword evidence="3" id="KW-1003">Cell membrane</keyword>
<comment type="similarity">
    <text evidence="2">Belongs to the MscS (TC 1.A.23) family.</text>
</comment>
<dbReference type="InterPro" id="IPR011066">
    <property type="entry name" value="MscS_channel_C_sf"/>
</dbReference>
<feature type="domain" description="Mechanosensitive ion channel MscS C-terminal" evidence="9">
    <location>
        <begin position="438"/>
        <end position="522"/>
    </location>
</feature>
<dbReference type="SUPFAM" id="SSF82861">
    <property type="entry name" value="Mechanosensitive channel protein MscS (YggB), transmembrane region"/>
    <property type="match status" value="1"/>
</dbReference>
<keyword evidence="6 7" id="KW-0472">Membrane</keyword>
<dbReference type="InterPro" id="IPR010920">
    <property type="entry name" value="LSM_dom_sf"/>
</dbReference>
<keyword evidence="5 7" id="KW-1133">Transmembrane helix</keyword>
<dbReference type="Proteomes" id="UP000263486">
    <property type="component" value="Unassembled WGS sequence"/>
</dbReference>
<feature type="transmembrane region" description="Helical" evidence="7">
    <location>
        <begin position="64"/>
        <end position="86"/>
    </location>
</feature>
<feature type="transmembrane region" description="Helical" evidence="7">
    <location>
        <begin position="165"/>
        <end position="184"/>
    </location>
</feature>
<evidence type="ECO:0000313" key="10">
    <source>
        <dbReference type="EMBL" id="REI42458.1"/>
    </source>
</evidence>
<dbReference type="EMBL" id="QUAJ01000004">
    <property type="protein sequence ID" value="REI42458.1"/>
    <property type="molecule type" value="Genomic_DNA"/>
</dbReference>
<dbReference type="InterPro" id="IPR045276">
    <property type="entry name" value="YbiO_bact"/>
</dbReference>
<organism evidence="10 11">
    <name type="scientific">Psychrilyobacter piezotolerans</name>
    <dbReference type="NCBI Taxonomy" id="2293438"/>
    <lineage>
        <taxon>Bacteria</taxon>
        <taxon>Fusobacteriati</taxon>
        <taxon>Fusobacteriota</taxon>
        <taxon>Fusobacteriia</taxon>
        <taxon>Fusobacteriales</taxon>
        <taxon>Fusobacteriaceae</taxon>
        <taxon>Psychrilyobacter</taxon>
    </lineage>
</organism>
<dbReference type="PANTHER" id="PTHR30460:SF0">
    <property type="entry name" value="MODERATE CONDUCTANCE MECHANOSENSITIVE CHANNEL YBIO"/>
    <property type="match status" value="1"/>
</dbReference>
<dbReference type="InterPro" id="IPR006685">
    <property type="entry name" value="MscS_channel_2nd"/>
</dbReference>
<comment type="subcellular location">
    <subcellularLocation>
        <location evidence="1">Cell membrane</location>
        <topology evidence="1">Multi-pass membrane protein</topology>
    </subcellularLocation>
</comment>
<comment type="caution">
    <text evidence="10">The sequence shown here is derived from an EMBL/GenBank/DDBJ whole genome shotgun (WGS) entry which is preliminary data.</text>
</comment>
<dbReference type="InterPro" id="IPR023408">
    <property type="entry name" value="MscS_beta-dom_sf"/>
</dbReference>
<evidence type="ECO:0000256" key="2">
    <source>
        <dbReference type="ARBA" id="ARBA00008017"/>
    </source>
</evidence>
<feature type="transmembrane region" description="Helical" evidence="7">
    <location>
        <begin position="106"/>
        <end position="128"/>
    </location>
</feature>
<dbReference type="InterPro" id="IPR049278">
    <property type="entry name" value="MS_channel_C"/>
</dbReference>
<feature type="domain" description="Mechanosensitive ion channel MscS" evidence="8">
    <location>
        <begin position="368"/>
        <end position="432"/>
    </location>
</feature>
<dbReference type="SUPFAM" id="SSF82689">
    <property type="entry name" value="Mechanosensitive channel protein MscS (YggB), C-terminal domain"/>
    <property type="match status" value="1"/>
</dbReference>
<feature type="transmembrane region" description="Helical" evidence="7">
    <location>
        <begin position="321"/>
        <end position="342"/>
    </location>
</feature>
<evidence type="ECO:0000256" key="5">
    <source>
        <dbReference type="ARBA" id="ARBA00022989"/>
    </source>
</evidence>
<feature type="transmembrane region" description="Helical" evidence="7">
    <location>
        <begin position="14"/>
        <end position="35"/>
    </location>
</feature>
<dbReference type="Pfam" id="PF00924">
    <property type="entry name" value="MS_channel_2nd"/>
    <property type="match status" value="1"/>
</dbReference>
<evidence type="ECO:0000256" key="3">
    <source>
        <dbReference type="ARBA" id="ARBA00022475"/>
    </source>
</evidence>
<evidence type="ECO:0000313" key="11">
    <source>
        <dbReference type="Proteomes" id="UP000263486"/>
    </source>
</evidence>
<name>A0ABX9KJE7_9FUSO</name>
<evidence type="ECO:0000259" key="9">
    <source>
        <dbReference type="Pfam" id="PF21082"/>
    </source>
</evidence>
<dbReference type="Gene3D" id="1.10.287.1260">
    <property type="match status" value="1"/>
</dbReference>
<evidence type="ECO:0000256" key="1">
    <source>
        <dbReference type="ARBA" id="ARBA00004651"/>
    </source>
</evidence>
<keyword evidence="11" id="KW-1185">Reference proteome</keyword>
<evidence type="ECO:0000256" key="7">
    <source>
        <dbReference type="SAM" id="Phobius"/>
    </source>
</evidence>
<sequence length="543" mass="62707">MDVFEVFHVFFKDIIFTLCELVFLTTVFLIIYIVIRTLFKKVGYISFFKKDKEYSEIILKKIKFFLIFIYIFLILALLGYNGYLIYKNIGVYQNAVSTVSGIPSEFWTGLLVGALKIILVSVAAHYFIKLNSKILDKAQIKSKAYKNLKSNNETIDNFFFRLQKIIKNSIIFLILIYAMNLLFFPERFINNMYVVLKIYLIASGGILLARAATVVVDSLEDLSKRHRYREDYLEWYNRLNSLLPLFRRCLEYIIYVWITSLAMLQISFFSKYVPFGTAAVQIIGIFFITRMVVEILKLFVDKYMMKSENELLNKQRRTLIPIMKSFLQTIVYFIALILTLRALKINPVPILAGAGIFSLVIGMGAQSLINDIVAGIFILFESIFLVGDYIETGSSHGVVESIFLRTTKIRDPNGQLHILRNGQINEVENYSKGYTFAVVEVGVAYDSDLEYVFQVLNDIGKRIKEKNPSVLEELVVRGIKEFGESELLIRTVTKVRPGHHLSVVFELRNMIKNEFDLKGIEIPFARRVVIIKNQSETEQKKNI</sequence>
<evidence type="ECO:0000256" key="4">
    <source>
        <dbReference type="ARBA" id="ARBA00022692"/>
    </source>
</evidence>
<accession>A0ABX9KJE7</accession>
<feature type="transmembrane region" description="Helical" evidence="7">
    <location>
        <begin position="278"/>
        <end position="300"/>
    </location>
</feature>
<feature type="transmembrane region" description="Helical" evidence="7">
    <location>
        <begin position="196"/>
        <end position="219"/>
    </location>
</feature>
<gene>
    <name evidence="10" type="ORF">DYH56_03635</name>
</gene>
<feature type="transmembrane region" description="Helical" evidence="7">
    <location>
        <begin position="348"/>
        <end position="365"/>
    </location>
</feature>
<feature type="transmembrane region" description="Helical" evidence="7">
    <location>
        <begin position="252"/>
        <end position="272"/>
    </location>
</feature>
<keyword evidence="4 7" id="KW-0812">Transmembrane</keyword>
<evidence type="ECO:0000256" key="6">
    <source>
        <dbReference type="ARBA" id="ARBA00023136"/>
    </source>
</evidence>
<dbReference type="Pfam" id="PF21082">
    <property type="entry name" value="MS_channel_3rd"/>
    <property type="match status" value="1"/>
</dbReference>
<dbReference type="SUPFAM" id="SSF50182">
    <property type="entry name" value="Sm-like ribonucleoproteins"/>
    <property type="match status" value="1"/>
</dbReference>
<dbReference type="RefSeq" id="WP_114641499.1">
    <property type="nucleotide sequence ID" value="NZ_JAACIO010000004.1"/>
</dbReference>
<dbReference type="Gene3D" id="3.30.70.100">
    <property type="match status" value="1"/>
</dbReference>
<dbReference type="Gene3D" id="2.30.30.60">
    <property type="match status" value="1"/>
</dbReference>
<evidence type="ECO:0000259" key="8">
    <source>
        <dbReference type="Pfam" id="PF00924"/>
    </source>
</evidence>
<dbReference type="InterPro" id="IPR011014">
    <property type="entry name" value="MscS_channel_TM-2"/>
</dbReference>